<dbReference type="Pfam" id="PF07264">
    <property type="entry name" value="EI24"/>
    <property type="match status" value="1"/>
</dbReference>
<dbReference type="GO" id="GO:0005811">
    <property type="term" value="C:lipid droplet"/>
    <property type="evidence" value="ECO:0007669"/>
    <property type="project" value="TreeGrafter"/>
</dbReference>
<name>A0A0F9ZZY2_TRIHA</name>
<evidence type="ECO:0000256" key="4">
    <source>
        <dbReference type="ARBA" id="ARBA00023136"/>
    </source>
</evidence>
<dbReference type="InterPro" id="IPR059112">
    <property type="entry name" value="CysZ/EI24"/>
</dbReference>
<keyword evidence="2 5" id="KW-0812">Transmembrane</keyword>
<feature type="transmembrane region" description="Helical" evidence="5">
    <location>
        <begin position="162"/>
        <end position="182"/>
    </location>
</feature>
<evidence type="ECO:0000256" key="5">
    <source>
        <dbReference type="SAM" id="Phobius"/>
    </source>
</evidence>
<proteinExistence type="predicted"/>
<dbReference type="Proteomes" id="UP000034112">
    <property type="component" value="Unassembled WGS sequence"/>
</dbReference>
<comment type="subcellular location">
    <subcellularLocation>
        <location evidence="1">Membrane</location>
        <topology evidence="1">Multi-pass membrane protein</topology>
    </subcellularLocation>
</comment>
<accession>A0A0F9ZZY2</accession>
<dbReference type="PANTHER" id="PTHR34292">
    <property type="entry name" value="OUTER SPORE WALL PROTEIN LDS1"/>
    <property type="match status" value="1"/>
</dbReference>
<feature type="transmembrane region" description="Helical" evidence="5">
    <location>
        <begin position="139"/>
        <end position="156"/>
    </location>
</feature>
<keyword evidence="4 5" id="KW-0472">Membrane</keyword>
<dbReference type="AlphaFoldDB" id="A0A0F9ZZY2"/>
<evidence type="ECO:0000313" key="7">
    <source>
        <dbReference type="Proteomes" id="UP000034112"/>
    </source>
</evidence>
<evidence type="ECO:0000256" key="3">
    <source>
        <dbReference type="ARBA" id="ARBA00022989"/>
    </source>
</evidence>
<dbReference type="GO" id="GO:0005619">
    <property type="term" value="C:ascospore wall"/>
    <property type="evidence" value="ECO:0007669"/>
    <property type="project" value="TreeGrafter"/>
</dbReference>
<protein>
    <recommendedName>
        <fullName evidence="8">Outer spore wall protein RRT8</fullName>
    </recommendedName>
</protein>
<feature type="transmembrane region" description="Helical" evidence="5">
    <location>
        <begin position="308"/>
        <end position="329"/>
    </location>
</feature>
<dbReference type="InterPro" id="IPR052786">
    <property type="entry name" value="Spore_wall_assembly"/>
</dbReference>
<sequence length="369" mass="41441">MTTPFRLSSPSAKKLLASQLLKLSNSILNQLHAIDYKLIQHSICVSSLQLHSSFCHSPQDEASTGGGSMAESRQREEKLRNRVVDSISRRAEHALKEDYGKARVMASDAVQSQAYLYPIKGIFYFLAHRSLWQPLIDRIIPYGTLTISVIAAMFTFTYLPQLAVLLLFNGPLAVYSTVLLTLNESSILIHMISRTWILQEALMDTFDGTLVSRNATAVVQQGREVKPGSDPMKKLGKVFKKRFDKMSLTAIIRYFMYLPLNFIPVVGTIAFIFLHGKHRGKVVHSRYFTLKNWSESQRTQWLNNHTGAYASFGVVATLLEMIPVMSIFFSYTNTVGAALWAADIESQNNAMVKETAPNLRQAAENAKEL</sequence>
<evidence type="ECO:0000256" key="2">
    <source>
        <dbReference type="ARBA" id="ARBA00022692"/>
    </source>
</evidence>
<feature type="transmembrane region" description="Helical" evidence="5">
    <location>
        <begin position="251"/>
        <end position="274"/>
    </location>
</feature>
<dbReference type="EMBL" id="JOKZ01000391">
    <property type="protein sequence ID" value="KKO98723.1"/>
    <property type="molecule type" value="Genomic_DNA"/>
</dbReference>
<gene>
    <name evidence="6" type="ORF">THAR02_09171</name>
</gene>
<dbReference type="OrthoDB" id="10012223at2759"/>
<evidence type="ECO:0008006" key="8">
    <source>
        <dbReference type="Google" id="ProtNLM"/>
    </source>
</evidence>
<evidence type="ECO:0000256" key="1">
    <source>
        <dbReference type="ARBA" id="ARBA00004141"/>
    </source>
</evidence>
<evidence type="ECO:0000313" key="6">
    <source>
        <dbReference type="EMBL" id="KKO98723.1"/>
    </source>
</evidence>
<dbReference type="PANTHER" id="PTHR34292:SF2">
    <property type="entry name" value="OUTER SPORE WALL PROTEIN LDS1"/>
    <property type="match status" value="1"/>
</dbReference>
<organism evidence="6 7">
    <name type="scientific">Trichoderma harzianum</name>
    <name type="common">Hypocrea lixii</name>
    <dbReference type="NCBI Taxonomy" id="5544"/>
    <lineage>
        <taxon>Eukaryota</taxon>
        <taxon>Fungi</taxon>
        <taxon>Dikarya</taxon>
        <taxon>Ascomycota</taxon>
        <taxon>Pezizomycotina</taxon>
        <taxon>Sordariomycetes</taxon>
        <taxon>Hypocreomycetidae</taxon>
        <taxon>Hypocreales</taxon>
        <taxon>Hypocreaceae</taxon>
        <taxon>Trichoderma</taxon>
    </lineage>
</organism>
<keyword evidence="3 5" id="KW-1133">Transmembrane helix</keyword>
<comment type="caution">
    <text evidence="6">The sequence shown here is derived from an EMBL/GenBank/DDBJ whole genome shotgun (WGS) entry which is preliminary data.</text>
</comment>
<dbReference type="GO" id="GO:0005628">
    <property type="term" value="C:prospore membrane"/>
    <property type="evidence" value="ECO:0007669"/>
    <property type="project" value="TreeGrafter"/>
</dbReference>
<dbReference type="OMA" id="GRYFQLK"/>
<reference evidence="7" key="1">
    <citation type="journal article" date="2015" name="Genome Announc.">
        <title>Draft whole-genome sequence of the biocontrol agent Trichoderma harzianum T6776.</title>
        <authorList>
            <person name="Baroncelli R."/>
            <person name="Piaggeschi G."/>
            <person name="Fiorini L."/>
            <person name="Bertolini E."/>
            <person name="Zapparata A."/>
            <person name="Pe M.E."/>
            <person name="Sarrocco S."/>
            <person name="Vannacci G."/>
        </authorList>
    </citation>
    <scope>NUCLEOTIDE SEQUENCE [LARGE SCALE GENOMIC DNA]</scope>
    <source>
        <strain evidence="7">T6776</strain>
    </source>
</reference>